<feature type="transmembrane region" description="Helical" evidence="3">
    <location>
        <begin position="182"/>
        <end position="202"/>
    </location>
</feature>
<evidence type="ECO:0000256" key="3">
    <source>
        <dbReference type="SAM" id="Phobius"/>
    </source>
</evidence>
<dbReference type="OrthoDB" id="6499973at2759"/>
<reference evidence="5" key="1">
    <citation type="submission" date="2019-07" db="EMBL/GenBank/DDBJ databases">
        <title>Annotation for the trematode Paragonimus miyazaki's.</title>
        <authorList>
            <person name="Choi Y.-J."/>
        </authorList>
    </citation>
    <scope>NUCLEOTIDE SEQUENCE</scope>
    <source>
        <strain evidence="5">Japan</strain>
    </source>
</reference>
<dbReference type="Pfam" id="PF07690">
    <property type="entry name" value="MFS_1"/>
    <property type="match status" value="2"/>
</dbReference>
<dbReference type="Proteomes" id="UP000822476">
    <property type="component" value="Unassembled WGS sequence"/>
</dbReference>
<keyword evidence="3" id="KW-0472">Membrane</keyword>
<gene>
    <name evidence="5" type="ORF">EG68_01517</name>
</gene>
<dbReference type="AlphaFoldDB" id="A0A8S9Z185"/>
<dbReference type="GO" id="GO:0008028">
    <property type="term" value="F:monocarboxylic acid transmembrane transporter activity"/>
    <property type="evidence" value="ECO:0007669"/>
    <property type="project" value="TreeGrafter"/>
</dbReference>
<dbReference type="PROSITE" id="PS50850">
    <property type="entry name" value="MFS"/>
    <property type="match status" value="1"/>
</dbReference>
<keyword evidence="3" id="KW-1133">Transmembrane helix</keyword>
<feature type="transmembrane region" description="Helical" evidence="3">
    <location>
        <begin position="585"/>
        <end position="602"/>
    </location>
</feature>
<feature type="transmembrane region" description="Helical" evidence="3">
    <location>
        <begin position="677"/>
        <end position="700"/>
    </location>
</feature>
<dbReference type="InterPro" id="IPR036259">
    <property type="entry name" value="MFS_trans_sf"/>
</dbReference>
<organism evidence="5 6">
    <name type="scientific">Paragonimus skrjabini miyazakii</name>
    <dbReference type="NCBI Taxonomy" id="59628"/>
    <lineage>
        <taxon>Eukaryota</taxon>
        <taxon>Metazoa</taxon>
        <taxon>Spiralia</taxon>
        <taxon>Lophotrochozoa</taxon>
        <taxon>Platyhelminthes</taxon>
        <taxon>Trematoda</taxon>
        <taxon>Digenea</taxon>
        <taxon>Plagiorchiida</taxon>
        <taxon>Troglotremata</taxon>
        <taxon>Troglotrematidae</taxon>
        <taxon>Paragonimus</taxon>
    </lineage>
</organism>
<proteinExistence type="predicted"/>
<accession>A0A8S9Z185</accession>
<feature type="transmembrane region" description="Helical" evidence="3">
    <location>
        <begin position="247"/>
        <end position="269"/>
    </location>
</feature>
<feature type="transmembrane region" description="Helical" evidence="3">
    <location>
        <begin position="214"/>
        <end position="235"/>
    </location>
</feature>
<evidence type="ECO:0000313" key="6">
    <source>
        <dbReference type="Proteomes" id="UP000822476"/>
    </source>
</evidence>
<evidence type="ECO:0000313" key="5">
    <source>
        <dbReference type="EMBL" id="KAF7261175.1"/>
    </source>
</evidence>
<keyword evidence="3" id="KW-0812">Transmembrane</keyword>
<evidence type="ECO:0000259" key="4">
    <source>
        <dbReference type="PROSITE" id="PS50850"/>
    </source>
</evidence>
<feature type="compositionally biased region" description="Polar residues" evidence="2">
    <location>
        <begin position="348"/>
        <end position="362"/>
    </location>
</feature>
<sequence length="839" mass="91369">MGTETANHDEDMAAVTETDPMENVVFYKSQPTALNLAHNAIPEDSVWTSSPVVCGEPSTGDMDRPTDGVMMEIDLDDVQPLTPPDGGWGWLIVLGSFMCMFLVDGVCFSYGIFLSELEATFGASKMQMTLAGSLLTGCYFMVGPVVSGLMNRFGARKLVVIGSVISSAAILGSSFATDVNTFIGVFGVIGGIGYGLIYLPAATIVTSWFVRKRATVTGIITAGSGIGVTCYSIAIPHLIRKFTWRGSILLLSAINLNAAVAGVLFRPLISNQPKVTKNKSFVDVIVDPDSTDSSFPNVRGAAGNSRLPRHSSTILVQRKTSVKQLARQYVDSVAIAESNRAKGLDENPANSTSGLNDGWTKQFTRRETSRKSNTSWDDIIITHGNQLVQVPEDATLANTSADRLPMVSVEAVNHIVEGVLSRQSLLSSTNLAVPDRTAKRKPSGMLLSGSQRWLASTASQLGQVTVRPSDNAVVYLKPDNMGSTSYFASAVSLRTVGDLNTSVIDEQTVRDAIVREIRKEVARPVHRKDLFLSGSLIHIDEYITNPQVESYIRTVTSPAEETQTRNPVLAMLRNMFGLNILKSPTFQLLNISSIITMIGYIVPYQFMKDNAQTLGFAEAESAYLLAYLGILNTIGRLISGWLSDRPWANVILINNVSLVLSGIATAFVPVLRTYAALLAYACCFGFIISAFIAVRTILIVEVLGLDRLTNAYGFMLLFQGFAIIAAPPLLGSFYDVFRNFDFTFIFGGVALFVSGLLCFPLAAVARWERRKELAGTDTDDPENEDDFLPSDTTGLMRIIRKLRDSCVKYCCCRQTRAGYDPTEMVQNDIDVRIDQMPGV</sequence>
<feature type="transmembrane region" description="Helical" evidence="3">
    <location>
        <begin position="712"/>
        <end position="730"/>
    </location>
</feature>
<dbReference type="InterPro" id="IPR020846">
    <property type="entry name" value="MFS_dom"/>
</dbReference>
<dbReference type="Gene3D" id="1.20.1250.20">
    <property type="entry name" value="MFS general substrate transporter like domains"/>
    <property type="match status" value="2"/>
</dbReference>
<feature type="transmembrane region" description="Helical" evidence="3">
    <location>
        <begin position="651"/>
        <end position="671"/>
    </location>
</feature>
<feature type="region of interest" description="Disordered" evidence="2">
    <location>
        <begin position="341"/>
        <end position="370"/>
    </location>
</feature>
<name>A0A8S9Z185_9TREM</name>
<feature type="transmembrane region" description="Helical" evidence="3">
    <location>
        <begin position="742"/>
        <end position="764"/>
    </location>
</feature>
<dbReference type="InterPro" id="IPR011701">
    <property type="entry name" value="MFS"/>
</dbReference>
<feature type="transmembrane region" description="Helical" evidence="3">
    <location>
        <begin position="126"/>
        <end position="146"/>
    </location>
</feature>
<keyword evidence="6" id="KW-1185">Reference proteome</keyword>
<dbReference type="EMBL" id="JTDE01000463">
    <property type="protein sequence ID" value="KAF7261175.1"/>
    <property type="molecule type" value="Genomic_DNA"/>
</dbReference>
<evidence type="ECO:0000256" key="2">
    <source>
        <dbReference type="SAM" id="MobiDB-lite"/>
    </source>
</evidence>
<dbReference type="PANTHER" id="PTHR11360">
    <property type="entry name" value="MONOCARBOXYLATE TRANSPORTER"/>
    <property type="match status" value="1"/>
</dbReference>
<feature type="transmembrane region" description="Helical" evidence="3">
    <location>
        <begin position="158"/>
        <end position="176"/>
    </location>
</feature>
<feature type="transmembrane region" description="Helical" evidence="3">
    <location>
        <begin position="622"/>
        <end position="639"/>
    </location>
</feature>
<comment type="caution">
    <text evidence="5">The sequence shown here is derived from an EMBL/GenBank/DDBJ whole genome shotgun (WGS) entry which is preliminary data.</text>
</comment>
<comment type="subcellular location">
    <subcellularLocation>
        <location evidence="1">Membrane</location>
        <topology evidence="1">Multi-pass membrane protein</topology>
    </subcellularLocation>
</comment>
<dbReference type="InterPro" id="IPR050327">
    <property type="entry name" value="Proton-linked_MCT"/>
</dbReference>
<protein>
    <recommendedName>
        <fullName evidence="4">Major facilitator superfamily (MFS) profile domain-containing protein</fullName>
    </recommendedName>
</protein>
<feature type="transmembrane region" description="Helical" evidence="3">
    <location>
        <begin position="88"/>
        <end position="114"/>
    </location>
</feature>
<evidence type="ECO:0000256" key="1">
    <source>
        <dbReference type="ARBA" id="ARBA00004141"/>
    </source>
</evidence>
<dbReference type="PANTHER" id="PTHR11360:SF286">
    <property type="entry name" value="GH22266P"/>
    <property type="match status" value="1"/>
</dbReference>
<dbReference type="GO" id="GO:0016020">
    <property type="term" value="C:membrane"/>
    <property type="evidence" value="ECO:0007669"/>
    <property type="project" value="UniProtKB-SubCell"/>
</dbReference>
<dbReference type="SUPFAM" id="SSF103473">
    <property type="entry name" value="MFS general substrate transporter"/>
    <property type="match status" value="1"/>
</dbReference>
<feature type="domain" description="Major facilitator superfamily (MFS) profile" evidence="4">
    <location>
        <begin position="88"/>
        <end position="766"/>
    </location>
</feature>